<dbReference type="Pfam" id="PF00440">
    <property type="entry name" value="TetR_N"/>
    <property type="match status" value="1"/>
</dbReference>
<evidence type="ECO:0000313" key="4">
    <source>
        <dbReference type="EMBL" id="ANZ66521.1"/>
    </source>
</evidence>
<sequence>MPALKTRKSDLQLLDALTVLVDDNDLDKLSTRLLIKRAGLSKSTFYRHYEDKYAFYDWAMAYLLGKDNEPTYHLETPLSFYTKYFEHYQTYRKAFKAFIVNDRWSGFTQKMVDSGMANYRAILAKINQPNVPITTVSAYIISAHIGVAVNWIRTDDPTPPQEMAAQLTQLTTAVLTSYGLDFATLFKLA</sequence>
<proteinExistence type="predicted"/>
<feature type="DNA-binding region" description="H-T-H motif" evidence="2">
    <location>
        <begin position="30"/>
        <end position="49"/>
    </location>
</feature>
<dbReference type="PROSITE" id="PS50977">
    <property type="entry name" value="HTH_TETR_2"/>
    <property type="match status" value="1"/>
</dbReference>
<evidence type="ECO:0000256" key="2">
    <source>
        <dbReference type="PROSITE-ProRule" id="PRU00335"/>
    </source>
</evidence>
<dbReference type="RefSeq" id="WP_065901864.1">
    <property type="nucleotide sequence ID" value="NZ_CP014912.1"/>
</dbReference>
<accession>A0A1B2IWV8</accession>
<evidence type="ECO:0000313" key="5">
    <source>
        <dbReference type="Proteomes" id="UP000093267"/>
    </source>
</evidence>
<dbReference type="STRING" id="240427.AYR62_13835"/>
<evidence type="ECO:0000256" key="1">
    <source>
        <dbReference type="ARBA" id="ARBA00023125"/>
    </source>
</evidence>
<dbReference type="GO" id="GO:0003677">
    <property type="term" value="F:DNA binding"/>
    <property type="evidence" value="ECO:0007669"/>
    <property type="project" value="UniProtKB-UniRule"/>
</dbReference>
<dbReference type="InterPro" id="IPR009057">
    <property type="entry name" value="Homeodomain-like_sf"/>
</dbReference>
<dbReference type="Proteomes" id="UP000093267">
    <property type="component" value="Chromosome"/>
</dbReference>
<dbReference type="InterPro" id="IPR001647">
    <property type="entry name" value="HTH_TetR"/>
</dbReference>
<dbReference type="EMBL" id="CP014924">
    <property type="protein sequence ID" value="ANZ66521.1"/>
    <property type="molecule type" value="Genomic_DNA"/>
</dbReference>
<dbReference type="Gene3D" id="1.10.357.10">
    <property type="entry name" value="Tetracycline Repressor, domain 2"/>
    <property type="match status" value="1"/>
</dbReference>
<dbReference type="PANTHER" id="PTHR43479">
    <property type="entry name" value="ACREF/ENVCD OPERON REPRESSOR-RELATED"/>
    <property type="match status" value="1"/>
</dbReference>
<feature type="domain" description="HTH tetR-type" evidence="3">
    <location>
        <begin position="7"/>
        <end position="67"/>
    </location>
</feature>
<dbReference type="InterPro" id="IPR039532">
    <property type="entry name" value="TetR_C_Firmicutes"/>
</dbReference>
<keyword evidence="5" id="KW-1185">Reference proteome</keyword>
<gene>
    <name evidence="4" type="ORF">AYR63_04815</name>
</gene>
<evidence type="ECO:0000259" key="3">
    <source>
        <dbReference type="PROSITE" id="PS50977"/>
    </source>
</evidence>
<dbReference type="AlphaFoldDB" id="A0A1B2IWV8"/>
<organism evidence="4 5">
    <name type="scientific">Secundilactobacillus paracollinoides</name>
    <dbReference type="NCBI Taxonomy" id="240427"/>
    <lineage>
        <taxon>Bacteria</taxon>
        <taxon>Bacillati</taxon>
        <taxon>Bacillota</taxon>
        <taxon>Bacilli</taxon>
        <taxon>Lactobacillales</taxon>
        <taxon>Lactobacillaceae</taxon>
        <taxon>Secundilactobacillus</taxon>
    </lineage>
</organism>
<protein>
    <recommendedName>
        <fullName evidence="3">HTH tetR-type domain-containing protein</fullName>
    </recommendedName>
</protein>
<name>A0A1B2IWV8_9LACO</name>
<dbReference type="PANTHER" id="PTHR43479:SF11">
    <property type="entry name" value="ACREF_ENVCD OPERON REPRESSOR-RELATED"/>
    <property type="match status" value="1"/>
</dbReference>
<keyword evidence="1 2" id="KW-0238">DNA-binding</keyword>
<dbReference type="InterPro" id="IPR050624">
    <property type="entry name" value="HTH-type_Tx_Regulator"/>
</dbReference>
<reference evidence="4 5" key="1">
    <citation type="submission" date="2016-03" db="EMBL/GenBank/DDBJ databases">
        <title>Pediococcus and Lactobacillus from brewery environment - whole genome sequencing and assembly.</title>
        <authorList>
            <person name="Behr J."/>
            <person name="Geissler A.J."/>
            <person name="Vogel R.F."/>
        </authorList>
    </citation>
    <scope>NUCLEOTIDE SEQUENCE [LARGE SCALE GENOMIC DNA]</scope>
    <source>
        <strain evidence="4 5">TMW 1.1995</strain>
    </source>
</reference>
<dbReference type="SUPFAM" id="SSF46689">
    <property type="entry name" value="Homeodomain-like"/>
    <property type="match status" value="1"/>
</dbReference>
<dbReference type="Pfam" id="PF14278">
    <property type="entry name" value="TetR_C_8"/>
    <property type="match status" value="1"/>
</dbReference>